<reference evidence="1" key="1">
    <citation type="submission" date="2023-10" db="EMBL/GenBank/DDBJ databases">
        <title>Genome assembly of Pristionchus species.</title>
        <authorList>
            <person name="Yoshida K."/>
            <person name="Sommer R.J."/>
        </authorList>
    </citation>
    <scope>NUCLEOTIDE SEQUENCE</scope>
    <source>
        <strain evidence="1">RS0144</strain>
    </source>
</reference>
<keyword evidence="2" id="KW-1185">Reference proteome</keyword>
<evidence type="ECO:0000313" key="1">
    <source>
        <dbReference type="EMBL" id="GMS98053.1"/>
    </source>
</evidence>
<evidence type="ECO:0000313" key="2">
    <source>
        <dbReference type="Proteomes" id="UP001432027"/>
    </source>
</evidence>
<dbReference type="Proteomes" id="UP001432027">
    <property type="component" value="Unassembled WGS sequence"/>
</dbReference>
<feature type="non-terminal residue" evidence="1">
    <location>
        <position position="79"/>
    </location>
</feature>
<protein>
    <submittedName>
        <fullName evidence="1">Uncharacterized protein</fullName>
    </submittedName>
</protein>
<proteinExistence type="predicted"/>
<dbReference type="EMBL" id="BTSX01000005">
    <property type="protein sequence ID" value="GMS98053.1"/>
    <property type="molecule type" value="Genomic_DNA"/>
</dbReference>
<feature type="non-terminal residue" evidence="1">
    <location>
        <position position="1"/>
    </location>
</feature>
<name>A0AAV5TU89_9BILA</name>
<accession>A0AAV5TU89</accession>
<sequence length="79" mass="9359">GFEVVCQYLPKRLMDSPIHYFVYLDDVMKRLFGDDARTDRLVRHFATRISEMEGILKLPEFTQMCDQFTQKENALKRGV</sequence>
<organism evidence="1 2">
    <name type="scientific">Pristionchus entomophagus</name>
    <dbReference type="NCBI Taxonomy" id="358040"/>
    <lineage>
        <taxon>Eukaryota</taxon>
        <taxon>Metazoa</taxon>
        <taxon>Ecdysozoa</taxon>
        <taxon>Nematoda</taxon>
        <taxon>Chromadorea</taxon>
        <taxon>Rhabditida</taxon>
        <taxon>Rhabditina</taxon>
        <taxon>Diplogasteromorpha</taxon>
        <taxon>Diplogasteroidea</taxon>
        <taxon>Neodiplogasteridae</taxon>
        <taxon>Pristionchus</taxon>
    </lineage>
</organism>
<gene>
    <name evidence="1" type="ORF">PENTCL1PPCAC_20228</name>
</gene>
<comment type="caution">
    <text evidence="1">The sequence shown here is derived from an EMBL/GenBank/DDBJ whole genome shotgun (WGS) entry which is preliminary data.</text>
</comment>
<dbReference type="AlphaFoldDB" id="A0AAV5TU89"/>